<dbReference type="PANTHER" id="PTHR18952:SF233">
    <property type="entry name" value="CARBONIC ANHYDRASE 14"/>
    <property type="match status" value="1"/>
</dbReference>
<dbReference type="PROSITE" id="PS51144">
    <property type="entry name" value="ALPHA_CA_2"/>
    <property type="match status" value="1"/>
</dbReference>
<feature type="transmembrane region" description="Helical" evidence="2">
    <location>
        <begin position="27"/>
        <end position="45"/>
    </location>
</feature>
<dbReference type="PhylomeDB" id="B4GGW7"/>
<proteinExistence type="inferred from homology"/>
<keyword evidence="2" id="KW-1133">Transmembrane helix</keyword>
<dbReference type="Pfam" id="PF00194">
    <property type="entry name" value="Carb_anhydrase"/>
    <property type="match status" value="1"/>
</dbReference>
<evidence type="ECO:0000259" key="3">
    <source>
        <dbReference type="PROSITE" id="PS51144"/>
    </source>
</evidence>
<evidence type="ECO:0000313" key="4">
    <source>
        <dbReference type="EMBL" id="EDW35737.1"/>
    </source>
</evidence>
<dbReference type="HOGENOM" id="CLU_039326_2_0_1"/>
<dbReference type="GO" id="GO:0004089">
    <property type="term" value="F:carbonate dehydratase activity"/>
    <property type="evidence" value="ECO:0007669"/>
    <property type="project" value="InterPro"/>
</dbReference>
<dbReference type="Gene3D" id="3.10.200.10">
    <property type="entry name" value="Alpha carbonic anhydrase"/>
    <property type="match status" value="1"/>
</dbReference>
<dbReference type="InterPro" id="IPR023561">
    <property type="entry name" value="Carbonic_anhydrase_a-class"/>
</dbReference>
<dbReference type="InterPro" id="IPR001148">
    <property type="entry name" value="CA_dom"/>
</dbReference>
<keyword evidence="2" id="KW-0472">Membrane</keyword>
<dbReference type="STRING" id="7234.B4GGW7"/>
<comment type="similarity">
    <text evidence="1">Belongs to the alpha-carbonic anhydrase family.</text>
</comment>
<dbReference type="GO" id="GO:0005737">
    <property type="term" value="C:cytoplasm"/>
    <property type="evidence" value="ECO:0007669"/>
    <property type="project" value="TreeGrafter"/>
</dbReference>
<dbReference type="SMART" id="SM01057">
    <property type="entry name" value="Carb_anhydrase"/>
    <property type="match status" value="1"/>
</dbReference>
<dbReference type="InterPro" id="IPR036398">
    <property type="entry name" value="CA_dom_sf"/>
</dbReference>
<sequence>MLSPIIDFWLQFMQGFNLVMDYVQHSAILKILVSCIMSLAFLNIVRAGGLMIRKVAMAIAPKKQQRKLAPQPTPINIVRSMARKMELGSLLDWKHYDDMPLAMLLENNGSTVILRICCEPYLVPQLSGGDLPGEYHFVEACFKWGPLRAEHSIDSMKFSLEMQVLHRCNQDHDPFEYVTVSYLFVIMGNGNGPLTTITENLRCIARPDSQMELPAFDLASLMKPFDSNFYSYEGTYDNGAQVLPTKWLICTYIFAISSQQVSQFSTLCGRDGTSIHCNARKEQPLGNRSVNFHIY</sequence>
<dbReference type="OMA" id="YAMEMQV"/>
<gene>
    <name evidence="4" type="primary">Dper\GL17054</name>
    <name evidence="4" type="ORF">Dper_GL17054</name>
</gene>
<organism evidence="5">
    <name type="scientific">Drosophila persimilis</name>
    <name type="common">Fruit fly</name>
    <dbReference type="NCBI Taxonomy" id="7234"/>
    <lineage>
        <taxon>Eukaryota</taxon>
        <taxon>Metazoa</taxon>
        <taxon>Ecdysozoa</taxon>
        <taxon>Arthropoda</taxon>
        <taxon>Hexapoda</taxon>
        <taxon>Insecta</taxon>
        <taxon>Pterygota</taxon>
        <taxon>Neoptera</taxon>
        <taxon>Endopterygota</taxon>
        <taxon>Diptera</taxon>
        <taxon>Brachycera</taxon>
        <taxon>Muscomorpha</taxon>
        <taxon>Ephydroidea</taxon>
        <taxon>Drosophilidae</taxon>
        <taxon>Drosophila</taxon>
        <taxon>Sophophora</taxon>
    </lineage>
</organism>
<dbReference type="AlphaFoldDB" id="B4GGW7"/>
<dbReference type="KEGG" id="dpe:6593183"/>
<dbReference type="PANTHER" id="PTHR18952">
    <property type="entry name" value="CARBONIC ANHYDRASE"/>
    <property type="match status" value="1"/>
</dbReference>
<dbReference type="Proteomes" id="UP000008744">
    <property type="component" value="Unassembled WGS sequence"/>
</dbReference>
<dbReference type="EMBL" id="CH479183">
    <property type="protein sequence ID" value="EDW35737.1"/>
    <property type="molecule type" value="Genomic_DNA"/>
</dbReference>
<name>B4GGW7_DROPE</name>
<protein>
    <submittedName>
        <fullName evidence="4">GL17054</fullName>
    </submittedName>
</protein>
<dbReference type="SMR" id="B4GGW7"/>
<evidence type="ECO:0000256" key="2">
    <source>
        <dbReference type="SAM" id="Phobius"/>
    </source>
</evidence>
<dbReference type="OrthoDB" id="429145at2759"/>
<dbReference type="SUPFAM" id="SSF51069">
    <property type="entry name" value="Carbonic anhydrase"/>
    <property type="match status" value="1"/>
</dbReference>
<dbReference type="GO" id="GO:0008270">
    <property type="term" value="F:zinc ion binding"/>
    <property type="evidence" value="ECO:0007669"/>
    <property type="project" value="InterPro"/>
</dbReference>
<keyword evidence="2" id="KW-0812">Transmembrane</keyword>
<reference evidence="4 5" key="1">
    <citation type="journal article" date="2007" name="Nature">
        <title>Evolution of genes and genomes on the Drosophila phylogeny.</title>
        <authorList>
            <consortium name="Drosophila 12 Genomes Consortium"/>
            <person name="Clark A.G."/>
            <person name="Eisen M.B."/>
            <person name="Smith D.R."/>
            <person name="Bergman C.M."/>
            <person name="Oliver B."/>
            <person name="Markow T.A."/>
            <person name="Kaufman T.C."/>
            <person name="Kellis M."/>
            <person name="Gelbart W."/>
            <person name="Iyer V.N."/>
            <person name="Pollard D.A."/>
            <person name="Sackton T.B."/>
            <person name="Larracuente A.M."/>
            <person name="Singh N.D."/>
            <person name="Abad J.P."/>
            <person name="Abt D.N."/>
            <person name="Adryan B."/>
            <person name="Aguade M."/>
            <person name="Akashi H."/>
            <person name="Anderson W.W."/>
            <person name="Aquadro C.F."/>
            <person name="Ardell D.H."/>
            <person name="Arguello R."/>
            <person name="Artieri C.G."/>
            <person name="Barbash D.A."/>
            <person name="Barker D."/>
            <person name="Barsanti P."/>
            <person name="Batterham P."/>
            <person name="Batzoglou S."/>
            <person name="Begun D."/>
            <person name="Bhutkar A."/>
            <person name="Blanco E."/>
            <person name="Bosak S.A."/>
            <person name="Bradley R.K."/>
            <person name="Brand A.D."/>
            <person name="Brent M.R."/>
            <person name="Brooks A.N."/>
            <person name="Brown R.H."/>
            <person name="Butlin R.K."/>
            <person name="Caggese C."/>
            <person name="Calvi B.R."/>
            <person name="Bernardo de Carvalho A."/>
            <person name="Caspi A."/>
            <person name="Castrezana S."/>
            <person name="Celniker S.E."/>
            <person name="Chang J.L."/>
            <person name="Chapple C."/>
            <person name="Chatterji S."/>
            <person name="Chinwalla A."/>
            <person name="Civetta A."/>
            <person name="Clifton S.W."/>
            <person name="Comeron J.M."/>
            <person name="Costello J.C."/>
            <person name="Coyne J.A."/>
            <person name="Daub J."/>
            <person name="David R.G."/>
            <person name="Delcher A.L."/>
            <person name="Delehaunty K."/>
            <person name="Do C.B."/>
            <person name="Ebling H."/>
            <person name="Edwards K."/>
            <person name="Eickbush T."/>
            <person name="Evans J.D."/>
            <person name="Filipski A."/>
            <person name="Findeiss S."/>
            <person name="Freyhult E."/>
            <person name="Fulton L."/>
            <person name="Fulton R."/>
            <person name="Garcia A.C."/>
            <person name="Gardiner A."/>
            <person name="Garfield D.A."/>
            <person name="Garvin B.E."/>
            <person name="Gibson G."/>
            <person name="Gilbert D."/>
            <person name="Gnerre S."/>
            <person name="Godfrey J."/>
            <person name="Good R."/>
            <person name="Gotea V."/>
            <person name="Gravely B."/>
            <person name="Greenberg A.J."/>
            <person name="Griffiths-Jones S."/>
            <person name="Gross S."/>
            <person name="Guigo R."/>
            <person name="Gustafson E.A."/>
            <person name="Haerty W."/>
            <person name="Hahn M.W."/>
            <person name="Halligan D.L."/>
            <person name="Halpern A.L."/>
            <person name="Halter G.M."/>
            <person name="Han M.V."/>
            <person name="Heger A."/>
            <person name="Hillier L."/>
            <person name="Hinrichs A.S."/>
            <person name="Holmes I."/>
            <person name="Hoskins R.A."/>
            <person name="Hubisz M.J."/>
            <person name="Hultmark D."/>
            <person name="Huntley M.A."/>
            <person name="Jaffe D.B."/>
            <person name="Jagadeeshan S."/>
            <person name="Jeck W.R."/>
            <person name="Johnson J."/>
            <person name="Jones C.D."/>
            <person name="Jordan W.C."/>
            <person name="Karpen G.H."/>
            <person name="Kataoka E."/>
            <person name="Keightley P.D."/>
            <person name="Kheradpour P."/>
            <person name="Kirkness E.F."/>
            <person name="Koerich L.B."/>
            <person name="Kristiansen K."/>
            <person name="Kudrna D."/>
            <person name="Kulathinal R.J."/>
            <person name="Kumar S."/>
            <person name="Kwok R."/>
            <person name="Lander E."/>
            <person name="Langley C.H."/>
            <person name="Lapoint R."/>
            <person name="Lazzaro B.P."/>
            <person name="Lee S.J."/>
            <person name="Levesque L."/>
            <person name="Li R."/>
            <person name="Lin C.F."/>
            <person name="Lin M.F."/>
            <person name="Lindblad-Toh K."/>
            <person name="Llopart A."/>
            <person name="Long M."/>
            <person name="Low L."/>
            <person name="Lozovsky E."/>
            <person name="Lu J."/>
            <person name="Luo M."/>
            <person name="Machado C.A."/>
            <person name="Makalowski W."/>
            <person name="Marzo M."/>
            <person name="Matsuda M."/>
            <person name="Matzkin L."/>
            <person name="McAllister B."/>
            <person name="McBride C.S."/>
            <person name="McKernan B."/>
            <person name="McKernan K."/>
            <person name="Mendez-Lago M."/>
            <person name="Minx P."/>
            <person name="Mollenhauer M.U."/>
            <person name="Montooth K."/>
            <person name="Mount S.M."/>
            <person name="Mu X."/>
            <person name="Myers E."/>
            <person name="Negre B."/>
            <person name="Newfeld S."/>
            <person name="Nielsen R."/>
            <person name="Noor M.A."/>
            <person name="O'Grady P."/>
            <person name="Pachter L."/>
            <person name="Papaceit M."/>
            <person name="Parisi M.J."/>
            <person name="Parisi M."/>
            <person name="Parts L."/>
            <person name="Pedersen J.S."/>
            <person name="Pesole G."/>
            <person name="Phillippy A.M."/>
            <person name="Ponting C.P."/>
            <person name="Pop M."/>
            <person name="Porcelli D."/>
            <person name="Powell J.R."/>
            <person name="Prohaska S."/>
            <person name="Pruitt K."/>
            <person name="Puig M."/>
            <person name="Quesneville H."/>
            <person name="Ram K.R."/>
            <person name="Rand D."/>
            <person name="Rasmussen M.D."/>
            <person name="Reed L.K."/>
            <person name="Reenan R."/>
            <person name="Reily A."/>
            <person name="Remington K.A."/>
            <person name="Rieger T.T."/>
            <person name="Ritchie M.G."/>
            <person name="Robin C."/>
            <person name="Rogers Y.H."/>
            <person name="Rohde C."/>
            <person name="Rozas J."/>
            <person name="Rubenfield M.J."/>
            <person name="Ruiz A."/>
            <person name="Russo S."/>
            <person name="Salzberg S.L."/>
            <person name="Sanchez-Gracia A."/>
            <person name="Saranga D.J."/>
            <person name="Sato H."/>
            <person name="Schaeffer S.W."/>
            <person name="Schatz M.C."/>
            <person name="Schlenke T."/>
            <person name="Schwartz R."/>
            <person name="Segarra C."/>
            <person name="Singh R.S."/>
            <person name="Sirot L."/>
            <person name="Sirota M."/>
            <person name="Sisneros N.B."/>
            <person name="Smith C.D."/>
            <person name="Smith T.F."/>
            <person name="Spieth J."/>
            <person name="Stage D.E."/>
            <person name="Stark A."/>
            <person name="Stephan W."/>
            <person name="Strausberg R.L."/>
            <person name="Strempel S."/>
            <person name="Sturgill D."/>
            <person name="Sutton G."/>
            <person name="Sutton G.G."/>
            <person name="Tao W."/>
            <person name="Teichmann S."/>
            <person name="Tobari Y.N."/>
            <person name="Tomimura Y."/>
            <person name="Tsolas J.M."/>
            <person name="Valente V.L."/>
            <person name="Venter E."/>
            <person name="Venter J.C."/>
            <person name="Vicario S."/>
            <person name="Vieira F.G."/>
            <person name="Vilella A.J."/>
            <person name="Villasante A."/>
            <person name="Walenz B."/>
            <person name="Wang J."/>
            <person name="Wasserman M."/>
            <person name="Watts T."/>
            <person name="Wilson D."/>
            <person name="Wilson R.K."/>
            <person name="Wing R.A."/>
            <person name="Wolfner M.F."/>
            <person name="Wong A."/>
            <person name="Wong G.K."/>
            <person name="Wu C.I."/>
            <person name="Wu G."/>
            <person name="Yamamoto D."/>
            <person name="Yang H.P."/>
            <person name="Yang S.P."/>
            <person name="Yorke J.A."/>
            <person name="Yoshida K."/>
            <person name="Zdobnov E."/>
            <person name="Zhang P."/>
            <person name="Zhang Y."/>
            <person name="Zimin A.V."/>
            <person name="Baldwin J."/>
            <person name="Abdouelleil A."/>
            <person name="Abdulkadir J."/>
            <person name="Abebe A."/>
            <person name="Abera B."/>
            <person name="Abreu J."/>
            <person name="Acer S.C."/>
            <person name="Aftuck L."/>
            <person name="Alexander A."/>
            <person name="An P."/>
            <person name="Anderson E."/>
            <person name="Anderson S."/>
            <person name="Arachi H."/>
            <person name="Azer M."/>
            <person name="Bachantsang P."/>
            <person name="Barry A."/>
            <person name="Bayul T."/>
            <person name="Berlin A."/>
            <person name="Bessette D."/>
            <person name="Bloom T."/>
            <person name="Blye J."/>
            <person name="Boguslavskiy L."/>
            <person name="Bonnet C."/>
            <person name="Boukhgalter B."/>
            <person name="Bourzgui I."/>
            <person name="Brown A."/>
            <person name="Cahill P."/>
            <person name="Channer S."/>
            <person name="Cheshatsang Y."/>
            <person name="Chuda L."/>
            <person name="Citroen M."/>
            <person name="Collymore A."/>
            <person name="Cooke P."/>
            <person name="Costello M."/>
            <person name="D'Aco K."/>
            <person name="Daza R."/>
            <person name="De Haan G."/>
            <person name="DeGray S."/>
            <person name="DeMaso C."/>
            <person name="Dhargay N."/>
            <person name="Dooley K."/>
            <person name="Dooley E."/>
            <person name="Doricent M."/>
            <person name="Dorje P."/>
            <person name="Dorjee K."/>
            <person name="Dupes A."/>
            <person name="Elong R."/>
            <person name="Falk J."/>
            <person name="Farina A."/>
            <person name="Faro S."/>
            <person name="Ferguson D."/>
            <person name="Fisher S."/>
            <person name="Foley C.D."/>
            <person name="Franke A."/>
            <person name="Friedrich D."/>
            <person name="Gadbois L."/>
            <person name="Gearin G."/>
            <person name="Gearin C.R."/>
            <person name="Giannoukos G."/>
            <person name="Goode T."/>
            <person name="Graham J."/>
            <person name="Grandbois E."/>
            <person name="Grewal S."/>
            <person name="Gyaltsen K."/>
            <person name="Hafez N."/>
            <person name="Hagos B."/>
            <person name="Hall J."/>
            <person name="Henson C."/>
            <person name="Hollinger A."/>
            <person name="Honan T."/>
            <person name="Huard M.D."/>
            <person name="Hughes L."/>
            <person name="Hurhula B."/>
            <person name="Husby M.E."/>
            <person name="Kamat A."/>
            <person name="Kanga B."/>
            <person name="Kashin S."/>
            <person name="Khazanovich D."/>
            <person name="Kisner P."/>
            <person name="Lance K."/>
            <person name="Lara M."/>
            <person name="Lee W."/>
            <person name="Lennon N."/>
            <person name="Letendre F."/>
            <person name="LeVine R."/>
            <person name="Lipovsky A."/>
            <person name="Liu X."/>
            <person name="Liu J."/>
            <person name="Liu S."/>
            <person name="Lokyitsang T."/>
            <person name="Lokyitsang Y."/>
            <person name="Lubonja R."/>
            <person name="Lui A."/>
            <person name="MacDonald P."/>
            <person name="Magnisalis V."/>
            <person name="Maru K."/>
            <person name="Matthews C."/>
            <person name="McCusker W."/>
            <person name="McDonough S."/>
            <person name="Mehta T."/>
            <person name="Meldrim J."/>
            <person name="Meneus L."/>
            <person name="Mihai O."/>
            <person name="Mihalev A."/>
            <person name="Mihova T."/>
            <person name="Mittelman R."/>
            <person name="Mlenga V."/>
            <person name="Montmayeur A."/>
            <person name="Mulrain L."/>
            <person name="Navidi A."/>
            <person name="Naylor J."/>
            <person name="Negash T."/>
            <person name="Nguyen T."/>
            <person name="Nguyen N."/>
            <person name="Nicol R."/>
            <person name="Norbu C."/>
            <person name="Norbu N."/>
            <person name="Novod N."/>
            <person name="O'Neill B."/>
            <person name="Osman S."/>
            <person name="Markiewicz E."/>
            <person name="Oyono O.L."/>
            <person name="Patti C."/>
            <person name="Phunkhang P."/>
            <person name="Pierre F."/>
            <person name="Priest M."/>
            <person name="Raghuraman S."/>
            <person name="Rege F."/>
            <person name="Reyes R."/>
            <person name="Rise C."/>
            <person name="Rogov P."/>
            <person name="Ross K."/>
            <person name="Ryan E."/>
            <person name="Settipalli S."/>
            <person name="Shea T."/>
            <person name="Sherpa N."/>
            <person name="Shi L."/>
            <person name="Shih D."/>
            <person name="Sparrow T."/>
            <person name="Spaulding J."/>
            <person name="Stalker J."/>
            <person name="Stange-Thomann N."/>
            <person name="Stavropoulos S."/>
            <person name="Stone C."/>
            <person name="Strader C."/>
            <person name="Tesfaye S."/>
            <person name="Thomson T."/>
            <person name="Thoulutsang Y."/>
            <person name="Thoulutsang D."/>
            <person name="Topham K."/>
            <person name="Topping I."/>
            <person name="Tsamla T."/>
            <person name="Vassiliev H."/>
            <person name="Vo A."/>
            <person name="Wangchuk T."/>
            <person name="Wangdi T."/>
            <person name="Weiand M."/>
            <person name="Wilkinson J."/>
            <person name="Wilson A."/>
            <person name="Yadav S."/>
            <person name="Young G."/>
            <person name="Yu Q."/>
            <person name="Zembek L."/>
            <person name="Zhong D."/>
            <person name="Zimmer A."/>
            <person name="Zwirko Z."/>
            <person name="Jaffe D.B."/>
            <person name="Alvarez P."/>
            <person name="Brockman W."/>
            <person name="Butler J."/>
            <person name="Chin C."/>
            <person name="Gnerre S."/>
            <person name="Grabherr M."/>
            <person name="Kleber M."/>
            <person name="Mauceli E."/>
            <person name="MacCallum I."/>
        </authorList>
    </citation>
    <scope>NUCLEOTIDE SEQUENCE [LARGE SCALE GENOMIC DNA]</scope>
    <source>
        <strain evidence="5">MSH-3 / Tucson 14011-0111.49</strain>
    </source>
</reference>
<feature type="domain" description="Alpha-carbonic anhydrase" evidence="3">
    <location>
        <begin position="55"/>
        <end position="294"/>
    </location>
</feature>
<evidence type="ECO:0000256" key="1">
    <source>
        <dbReference type="ARBA" id="ARBA00010718"/>
    </source>
</evidence>
<evidence type="ECO:0000313" key="5">
    <source>
        <dbReference type="Proteomes" id="UP000008744"/>
    </source>
</evidence>
<accession>B4GGW7</accession>
<keyword evidence="5" id="KW-1185">Reference proteome</keyword>
<dbReference type="eggNOG" id="KOG0382">
    <property type="taxonomic scope" value="Eukaryota"/>
</dbReference>